<evidence type="ECO:0000313" key="5">
    <source>
        <dbReference type="Proteomes" id="UP000005867"/>
    </source>
</evidence>
<dbReference type="GO" id="GO:0008830">
    <property type="term" value="F:dTDP-4-dehydrorhamnose 3,5-epimerase activity"/>
    <property type="evidence" value="ECO:0007669"/>
    <property type="project" value="UniProtKB-UniRule"/>
</dbReference>
<dbReference type="CDD" id="cd00438">
    <property type="entry name" value="cupin_RmlC"/>
    <property type="match status" value="1"/>
</dbReference>
<dbReference type="HOGENOM" id="CLU_090940_1_1_2"/>
<evidence type="ECO:0000256" key="2">
    <source>
        <dbReference type="PIRSR" id="PIRSR600888-3"/>
    </source>
</evidence>
<dbReference type="STRING" id="1104324.P186_1956"/>
<dbReference type="AlphaFoldDB" id="G7VHZ8"/>
<keyword evidence="5" id="KW-1185">Reference proteome</keyword>
<dbReference type="eggNOG" id="arCOG04188">
    <property type="taxonomic scope" value="Archaea"/>
</dbReference>
<dbReference type="NCBIfam" id="TIGR01221">
    <property type="entry name" value="rmlC"/>
    <property type="match status" value="1"/>
</dbReference>
<dbReference type="Gene3D" id="2.60.120.10">
    <property type="entry name" value="Jelly Rolls"/>
    <property type="match status" value="1"/>
</dbReference>
<dbReference type="GO" id="GO:0000271">
    <property type="term" value="P:polysaccharide biosynthetic process"/>
    <property type="evidence" value="ECO:0007669"/>
    <property type="project" value="TreeGrafter"/>
</dbReference>
<dbReference type="SUPFAM" id="SSF51182">
    <property type="entry name" value="RmlC-like cupins"/>
    <property type="match status" value="1"/>
</dbReference>
<feature type="active site" description="Proton donor" evidence="1">
    <location>
        <position position="129"/>
    </location>
</feature>
<reference evidence="4 5" key="1">
    <citation type="journal article" date="2012" name="J. Bacteriol.">
        <title>Complete genome sequence of strain 1860, a crenarchaeon of the genus pyrobaculum able to grow with various electron acceptors.</title>
        <authorList>
            <person name="Mardanov A.V."/>
            <person name="Gumerov V.M."/>
            <person name="Slobodkina G.B."/>
            <person name="Beletsky A.V."/>
            <person name="Bonch-Osmolovskaya E.A."/>
            <person name="Ravin N.V."/>
            <person name="Skryabin K.G."/>
        </authorList>
    </citation>
    <scope>NUCLEOTIDE SEQUENCE [LARGE SCALE GENOMIC DNA]</scope>
    <source>
        <strain evidence="4 5">1860</strain>
    </source>
</reference>
<dbReference type="InterPro" id="IPR000888">
    <property type="entry name" value="RmlC-like"/>
</dbReference>
<dbReference type="Proteomes" id="UP000005867">
    <property type="component" value="Chromosome"/>
</dbReference>
<dbReference type="EMBL" id="CP003098">
    <property type="protein sequence ID" value="AET33358.1"/>
    <property type="molecule type" value="Genomic_DNA"/>
</dbReference>
<dbReference type="BioCyc" id="PSP1104324:GJSN-1914-MONOMER"/>
<evidence type="ECO:0000313" key="4">
    <source>
        <dbReference type="EMBL" id="AET33358.1"/>
    </source>
</evidence>
<dbReference type="PANTHER" id="PTHR21047">
    <property type="entry name" value="DTDP-6-DEOXY-D-GLUCOSE-3,5 EPIMERASE"/>
    <property type="match status" value="1"/>
</dbReference>
<feature type="active site" description="Proton acceptor" evidence="1">
    <location>
        <position position="62"/>
    </location>
</feature>
<comment type="pathway">
    <text evidence="3">Carbohydrate biosynthesis; dTDP-L-rhamnose biosynthesis.</text>
</comment>
<dbReference type="GeneID" id="11596449"/>
<comment type="subunit">
    <text evidence="3">Homodimer.</text>
</comment>
<accession>G7VHZ8</accession>
<sequence length="183" mass="21057">MAGARRLEIPDLILFEYKIFEDERGFFAELWKRGEYLAAGLPYDFVQVNLSYSRPYVVRGLHYQLKPSEQGKLVTVVRGRVYDVAVDIRRGSPWFGKHVAVELAPGRALWIPPGFAHGFQALEETLFLYLVTKEFDPQRDRCAKWDDPALGIRWPAPEKAILSQKDRSCPPLAEAENNFEYPI</sequence>
<proteinExistence type="inferred from homology"/>
<feature type="site" description="Participates in a stacking interaction with the thymidine ring of dTDP-4-oxo-6-deoxyglucose" evidence="2">
    <location>
        <position position="135"/>
    </location>
</feature>
<comment type="similarity">
    <text evidence="3">Belongs to the dTDP-4-dehydrorhamnose 3,5-epimerase family.</text>
</comment>
<dbReference type="UniPathway" id="UPA00124"/>
<dbReference type="InterPro" id="IPR014710">
    <property type="entry name" value="RmlC-like_jellyroll"/>
</dbReference>
<dbReference type="GO" id="GO:0005829">
    <property type="term" value="C:cytosol"/>
    <property type="evidence" value="ECO:0007669"/>
    <property type="project" value="TreeGrafter"/>
</dbReference>
<comment type="catalytic activity">
    <reaction evidence="3">
        <text>dTDP-4-dehydro-6-deoxy-alpha-D-glucose = dTDP-4-dehydro-beta-L-rhamnose</text>
        <dbReference type="Rhea" id="RHEA:16969"/>
        <dbReference type="ChEBI" id="CHEBI:57649"/>
        <dbReference type="ChEBI" id="CHEBI:62830"/>
        <dbReference type="EC" id="5.1.3.13"/>
    </reaction>
</comment>
<keyword evidence="3" id="KW-0413">Isomerase</keyword>
<name>G7VHZ8_9CREN</name>
<dbReference type="RefSeq" id="WP_014289183.1">
    <property type="nucleotide sequence ID" value="NC_016645.1"/>
</dbReference>
<dbReference type="EC" id="5.1.3.13" evidence="3"/>
<gene>
    <name evidence="4" type="ORF">P186_1956</name>
</gene>
<dbReference type="KEGG" id="pyr:P186_1956"/>
<protein>
    <recommendedName>
        <fullName evidence="3">dTDP-4-dehydrorhamnose 3,5-epimerase</fullName>
        <ecNumber evidence="3">5.1.3.13</ecNumber>
    </recommendedName>
    <alternativeName>
        <fullName evidence="3">Thymidine diphospho-4-keto-rhamnose 3,5-epimerase</fullName>
    </alternativeName>
</protein>
<dbReference type="Pfam" id="PF00908">
    <property type="entry name" value="dTDP_sugar_isom"/>
    <property type="match status" value="1"/>
</dbReference>
<comment type="function">
    <text evidence="3">Catalyzes the epimerization of the C3' and C5'positions of dTDP-6-deoxy-D-xylo-4-hexulose, forming dTDP-6-deoxy-L-lyxo-4-hexulose.</text>
</comment>
<organism evidence="4 5">
    <name type="scientific">Pyrobaculum ferrireducens</name>
    <dbReference type="NCBI Taxonomy" id="1104324"/>
    <lineage>
        <taxon>Archaea</taxon>
        <taxon>Thermoproteota</taxon>
        <taxon>Thermoprotei</taxon>
        <taxon>Thermoproteales</taxon>
        <taxon>Thermoproteaceae</taxon>
        <taxon>Pyrobaculum</taxon>
    </lineage>
</organism>
<evidence type="ECO:0000256" key="3">
    <source>
        <dbReference type="RuleBase" id="RU364069"/>
    </source>
</evidence>
<dbReference type="PANTHER" id="PTHR21047:SF2">
    <property type="entry name" value="THYMIDINE DIPHOSPHO-4-KETO-RHAMNOSE 3,5-EPIMERASE"/>
    <property type="match status" value="1"/>
</dbReference>
<evidence type="ECO:0000256" key="1">
    <source>
        <dbReference type="PIRSR" id="PIRSR600888-1"/>
    </source>
</evidence>
<dbReference type="GO" id="GO:0019305">
    <property type="term" value="P:dTDP-rhamnose biosynthetic process"/>
    <property type="evidence" value="ECO:0007669"/>
    <property type="project" value="UniProtKB-UniRule"/>
</dbReference>
<dbReference type="InterPro" id="IPR011051">
    <property type="entry name" value="RmlC_Cupin_sf"/>
</dbReference>